<evidence type="ECO:0000256" key="1">
    <source>
        <dbReference type="SAM" id="MobiDB-lite"/>
    </source>
</evidence>
<keyword evidence="3" id="KW-1185">Reference proteome</keyword>
<reference evidence="3" key="1">
    <citation type="journal article" date="2019" name="Int. J. Syst. Evol. Microbiol.">
        <title>The Global Catalogue of Microorganisms (GCM) 10K type strain sequencing project: providing services to taxonomists for standard genome sequencing and annotation.</title>
        <authorList>
            <consortium name="The Broad Institute Genomics Platform"/>
            <consortium name="The Broad Institute Genome Sequencing Center for Infectious Disease"/>
            <person name="Wu L."/>
            <person name="Ma J."/>
        </authorList>
    </citation>
    <scope>NUCLEOTIDE SEQUENCE [LARGE SCALE GENOMIC DNA]</scope>
    <source>
        <strain evidence="3">KCTC 52366</strain>
    </source>
</reference>
<protein>
    <submittedName>
        <fullName evidence="2">DUF6638 family protein</fullName>
    </submittedName>
</protein>
<gene>
    <name evidence="2" type="ORF">ACFOGP_23220</name>
</gene>
<name>A0ABV7GWM3_9RHOB</name>
<dbReference type="RefSeq" id="WP_275632603.1">
    <property type="nucleotide sequence ID" value="NZ_JARGYD010000003.1"/>
</dbReference>
<comment type="caution">
    <text evidence="2">The sequence shown here is derived from an EMBL/GenBank/DDBJ whole genome shotgun (WGS) entry which is preliminary data.</text>
</comment>
<dbReference type="Pfam" id="PF20343">
    <property type="entry name" value="DUF6638"/>
    <property type="match status" value="1"/>
</dbReference>
<dbReference type="EMBL" id="JBHRTB010000010">
    <property type="protein sequence ID" value="MFC3145652.1"/>
    <property type="molecule type" value="Genomic_DNA"/>
</dbReference>
<organism evidence="2 3">
    <name type="scientific">Psychromarinibacter halotolerans</name>
    <dbReference type="NCBI Taxonomy" id="1775175"/>
    <lineage>
        <taxon>Bacteria</taxon>
        <taxon>Pseudomonadati</taxon>
        <taxon>Pseudomonadota</taxon>
        <taxon>Alphaproteobacteria</taxon>
        <taxon>Rhodobacterales</taxon>
        <taxon>Paracoccaceae</taxon>
        <taxon>Psychromarinibacter</taxon>
    </lineage>
</organism>
<proteinExistence type="predicted"/>
<evidence type="ECO:0000313" key="3">
    <source>
        <dbReference type="Proteomes" id="UP001595632"/>
    </source>
</evidence>
<feature type="region of interest" description="Disordered" evidence="1">
    <location>
        <begin position="418"/>
        <end position="445"/>
    </location>
</feature>
<accession>A0ABV7GWM3</accession>
<evidence type="ECO:0000313" key="2">
    <source>
        <dbReference type="EMBL" id="MFC3145652.1"/>
    </source>
</evidence>
<dbReference type="Proteomes" id="UP001595632">
    <property type="component" value="Unassembled WGS sequence"/>
</dbReference>
<dbReference type="InterPro" id="IPR046578">
    <property type="entry name" value="DUF6638"/>
</dbReference>
<sequence>MRRLIEKGLMFGNLVEVSSPALVERYRRALTHLTGKTTALEDFHVDVSGYSPEIGDELGDHLYLNPNGCNRQFILLTTEQKSAPLLNLKFSFSRTILKDFIEQNETKLFALTTRDAVAGELMNSVLDLSTPQRLFDISRIVVEADTTAGDVRNARKLQEKIEHFRNDDDAWWDDVLIAEMIGLAKQTGDVTRNPVDLTTFTEDVQDYWTAHFGGIYIFRGVEHPAAIVTGGGASVGDLPIKFVLGLNEPNRIAKFLDLNGLAEPIVKARGVDAAAILRQKMDFILVDVASTLGHDLTGATRRDLRMLARQLGSALPEAYHGLHALLRWAEGGGDWPRIASDHPAYFYTLRATAGPQRNLVNQLLAELTPLDVRQLFICHKELFYTLYRGWSEMKKEFVAEFLAAEYQVDKAGAREALFGPEPDMQEPDTQPEPARRGGPWTRGRDIVDVVGPWGAVRRN</sequence>